<organism evidence="11 12">
    <name type="scientific">Oceanitalea stevensii</name>
    <dbReference type="NCBI Taxonomy" id="2763072"/>
    <lineage>
        <taxon>Bacteria</taxon>
        <taxon>Bacillati</taxon>
        <taxon>Actinomycetota</taxon>
        <taxon>Actinomycetes</taxon>
        <taxon>Micrococcales</taxon>
        <taxon>Bogoriellaceae</taxon>
        <taxon>Georgenia</taxon>
    </lineage>
</organism>
<evidence type="ECO:0000256" key="6">
    <source>
        <dbReference type="ARBA" id="ARBA00022967"/>
    </source>
</evidence>
<name>A0ABR8Z2T8_9MICO</name>
<comment type="caution">
    <text evidence="11">The sequence shown here is derived from an EMBL/GenBank/DDBJ whole genome shotgun (WGS) entry which is preliminary data.</text>
</comment>
<dbReference type="Pfam" id="PF03459">
    <property type="entry name" value="TOBE"/>
    <property type="match status" value="1"/>
</dbReference>
<dbReference type="SUPFAM" id="SSF50331">
    <property type="entry name" value="MOP-like"/>
    <property type="match status" value="1"/>
</dbReference>
<dbReference type="EMBL" id="JACSPO010000005">
    <property type="protein sequence ID" value="MBD8062648.1"/>
    <property type="molecule type" value="Genomic_DNA"/>
</dbReference>
<dbReference type="InterPro" id="IPR050334">
    <property type="entry name" value="Molybdenum_import_ModC"/>
</dbReference>
<evidence type="ECO:0000256" key="2">
    <source>
        <dbReference type="ARBA" id="ARBA00022475"/>
    </source>
</evidence>
<evidence type="ECO:0000313" key="11">
    <source>
        <dbReference type="EMBL" id="MBD8062648.1"/>
    </source>
</evidence>
<evidence type="ECO:0000259" key="10">
    <source>
        <dbReference type="PROSITE" id="PS51866"/>
    </source>
</evidence>
<evidence type="ECO:0000259" key="9">
    <source>
        <dbReference type="PROSITE" id="PS50893"/>
    </source>
</evidence>
<dbReference type="Proteomes" id="UP000661894">
    <property type="component" value="Unassembled WGS sequence"/>
</dbReference>
<dbReference type="InterPro" id="IPR027417">
    <property type="entry name" value="P-loop_NTPase"/>
</dbReference>
<keyword evidence="5 11" id="KW-0067">ATP-binding</keyword>
<dbReference type="PROSITE" id="PS50893">
    <property type="entry name" value="ABC_TRANSPORTER_2"/>
    <property type="match status" value="1"/>
</dbReference>
<dbReference type="GO" id="GO:0005524">
    <property type="term" value="F:ATP binding"/>
    <property type="evidence" value="ECO:0007669"/>
    <property type="project" value="UniProtKB-KW"/>
</dbReference>
<feature type="domain" description="Mop" evidence="10">
    <location>
        <begin position="288"/>
        <end position="354"/>
    </location>
</feature>
<evidence type="ECO:0000256" key="8">
    <source>
        <dbReference type="PROSITE-ProRule" id="PRU01213"/>
    </source>
</evidence>
<dbReference type="SMART" id="SM00382">
    <property type="entry name" value="AAA"/>
    <property type="match status" value="1"/>
</dbReference>
<feature type="domain" description="ABC transporter" evidence="9">
    <location>
        <begin position="1"/>
        <end position="235"/>
    </location>
</feature>
<keyword evidence="7" id="KW-0472">Membrane</keyword>
<dbReference type="PANTHER" id="PTHR43514:SF1">
    <property type="entry name" value="SULFATE_THIOSULFATE IMPORT ATP-BINDING PROTEIN CYSA"/>
    <property type="match status" value="1"/>
</dbReference>
<dbReference type="RefSeq" id="WP_251839761.1">
    <property type="nucleotide sequence ID" value="NZ_JACSPO010000005.1"/>
</dbReference>
<dbReference type="Pfam" id="PF00005">
    <property type="entry name" value="ABC_tran"/>
    <property type="match status" value="1"/>
</dbReference>
<keyword evidence="12" id="KW-1185">Reference proteome</keyword>
<evidence type="ECO:0000256" key="3">
    <source>
        <dbReference type="ARBA" id="ARBA00022505"/>
    </source>
</evidence>
<protein>
    <submittedName>
        <fullName evidence="11">ABC transporter ATP-binding protein</fullName>
    </submittedName>
</protein>
<dbReference type="InterPro" id="IPR003593">
    <property type="entry name" value="AAA+_ATPase"/>
</dbReference>
<evidence type="ECO:0000256" key="7">
    <source>
        <dbReference type="ARBA" id="ARBA00023136"/>
    </source>
</evidence>
<keyword evidence="3 8" id="KW-0500">Molybdenum</keyword>
<evidence type="ECO:0000313" key="12">
    <source>
        <dbReference type="Proteomes" id="UP000661894"/>
    </source>
</evidence>
<evidence type="ECO:0000256" key="4">
    <source>
        <dbReference type="ARBA" id="ARBA00022741"/>
    </source>
</evidence>
<dbReference type="InterPro" id="IPR008995">
    <property type="entry name" value="Mo/tungstate-bd_C_term_dom"/>
</dbReference>
<evidence type="ECO:0000256" key="5">
    <source>
        <dbReference type="ARBA" id="ARBA00022840"/>
    </source>
</evidence>
<dbReference type="InterPro" id="IPR004606">
    <property type="entry name" value="Mop_domain"/>
</dbReference>
<dbReference type="Gene3D" id="3.40.50.300">
    <property type="entry name" value="P-loop containing nucleotide triphosphate hydrolases"/>
    <property type="match status" value="1"/>
</dbReference>
<proteinExistence type="predicted"/>
<keyword evidence="6" id="KW-1278">Translocase</keyword>
<dbReference type="InterPro" id="IPR003439">
    <property type="entry name" value="ABC_transporter-like_ATP-bd"/>
</dbReference>
<gene>
    <name evidence="11" type="ORF">H9624_09955</name>
</gene>
<dbReference type="PANTHER" id="PTHR43514">
    <property type="entry name" value="ABC TRANSPORTER I FAMILY MEMBER 10"/>
    <property type="match status" value="1"/>
</dbReference>
<keyword evidence="4" id="KW-0547">Nucleotide-binding</keyword>
<dbReference type="InterPro" id="IPR005116">
    <property type="entry name" value="Transp-assoc_OB_typ1"/>
</dbReference>
<accession>A0ABR8Z2T8</accession>
<dbReference type="PROSITE" id="PS00211">
    <property type="entry name" value="ABC_TRANSPORTER_1"/>
    <property type="match status" value="1"/>
</dbReference>
<dbReference type="SUPFAM" id="SSF52540">
    <property type="entry name" value="P-loop containing nucleoside triphosphate hydrolases"/>
    <property type="match status" value="1"/>
</dbReference>
<dbReference type="PROSITE" id="PS51866">
    <property type="entry name" value="MOP"/>
    <property type="match status" value="1"/>
</dbReference>
<dbReference type="Gene3D" id="2.40.50.100">
    <property type="match status" value="1"/>
</dbReference>
<keyword evidence="1" id="KW-0813">Transport</keyword>
<dbReference type="InterPro" id="IPR017871">
    <property type="entry name" value="ABC_transporter-like_CS"/>
</dbReference>
<sequence>MSAPALAVRAAVPERDVEVELTVPAGRVLALLGPNGAGKSTVLGLAAGTVRPGSGEVRVAGRRVAGEGAWVPPHARRISLLAQEPLLLPHLDVLANVAFGPRARGVARRAADELARTRLAEVGAEALAERRVHRLSGGQAQRVALARALAPDPHLLLLDEPLSALDVDAAAQLRQVLRAALRGSGRTAVVVTHDLLDVLALADDVVVLEAGRVVEQGTTAEVLGRPRSGFGARLAGVNLLLGERVAADAVRAGDDVVHGLASAQPATTCRAAAAFSPRAVAVHRAAPGGSPRNVLPARVTGLEQQGALVRVRGETASGSRLAADVTPASLSALRIGVGDDVVLVVKAAEVEIYDA</sequence>
<reference evidence="11 12" key="1">
    <citation type="submission" date="2020-08" db="EMBL/GenBank/DDBJ databases">
        <title>A Genomic Blueprint of the Chicken Gut Microbiome.</title>
        <authorList>
            <person name="Gilroy R."/>
            <person name="Ravi A."/>
            <person name="Getino M."/>
            <person name="Pursley I."/>
            <person name="Horton D.L."/>
            <person name="Alikhan N.-F."/>
            <person name="Baker D."/>
            <person name="Gharbi K."/>
            <person name="Hall N."/>
            <person name="Watson M."/>
            <person name="Adriaenssens E.M."/>
            <person name="Foster-Nyarko E."/>
            <person name="Jarju S."/>
            <person name="Secka A."/>
            <person name="Antonio M."/>
            <person name="Oren A."/>
            <person name="Chaudhuri R."/>
            <person name="La Ragione R.M."/>
            <person name="Hildebrand F."/>
            <person name="Pallen M.J."/>
        </authorList>
    </citation>
    <scope>NUCLEOTIDE SEQUENCE [LARGE SCALE GENOMIC DNA]</scope>
    <source>
        <strain evidence="11 12">Sa1BUA1</strain>
    </source>
</reference>
<keyword evidence="2" id="KW-1003">Cell membrane</keyword>
<evidence type="ECO:0000256" key="1">
    <source>
        <dbReference type="ARBA" id="ARBA00022448"/>
    </source>
</evidence>